<gene>
    <name evidence="13" type="ORF">DLAC_06786</name>
</gene>
<evidence type="ECO:0000256" key="4">
    <source>
        <dbReference type="ARBA" id="ARBA00012732"/>
    </source>
</evidence>
<dbReference type="GO" id="GO:0031640">
    <property type="term" value="P:killing of cells of another organism"/>
    <property type="evidence" value="ECO:0007669"/>
    <property type="project" value="UniProtKB-KW"/>
</dbReference>
<dbReference type="InterPro" id="IPR051595">
    <property type="entry name" value="GH25_Enzymes"/>
</dbReference>
<comment type="similarity">
    <text evidence="3">Belongs to the glycosyl hydrolase 25 family.</text>
</comment>
<dbReference type="GO" id="GO:0003796">
    <property type="term" value="F:lysozyme activity"/>
    <property type="evidence" value="ECO:0007669"/>
    <property type="project" value="UniProtKB-EC"/>
</dbReference>
<evidence type="ECO:0000256" key="3">
    <source>
        <dbReference type="ARBA" id="ARBA00010646"/>
    </source>
</evidence>
<keyword evidence="5" id="KW-0964">Secreted</keyword>
<dbReference type="AlphaFoldDB" id="A0A151ZDE5"/>
<evidence type="ECO:0000313" key="13">
    <source>
        <dbReference type="EMBL" id="KYQ91967.1"/>
    </source>
</evidence>
<organism evidence="13 14">
    <name type="scientific">Tieghemostelium lacteum</name>
    <name type="common">Slime mold</name>
    <name type="synonym">Dictyostelium lacteum</name>
    <dbReference type="NCBI Taxonomy" id="361077"/>
    <lineage>
        <taxon>Eukaryota</taxon>
        <taxon>Amoebozoa</taxon>
        <taxon>Evosea</taxon>
        <taxon>Eumycetozoa</taxon>
        <taxon>Dictyostelia</taxon>
        <taxon>Dictyosteliales</taxon>
        <taxon>Raperosteliaceae</taxon>
        <taxon>Tieghemostelium</taxon>
    </lineage>
</organism>
<dbReference type="InParanoid" id="A0A151ZDE5"/>
<dbReference type="Gene3D" id="3.20.20.80">
    <property type="entry name" value="Glycosidases"/>
    <property type="match status" value="1"/>
</dbReference>
<reference evidence="13 14" key="1">
    <citation type="submission" date="2015-12" db="EMBL/GenBank/DDBJ databases">
        <title>Dictyostelia acquired genes for synthesis and detection of signals that induce cell-type specialization by lateral gene transfer from prokaryotes.</title>
        <authorList>
            <person name="Gloeckner G."/>
            <person name="Schaap P."/>
        </authorList>
    </citation>
    <scope>NUCLEOTIDE SEQUENCE [LARGE SCALE GENOMIC DNA]</scope>
    <source>
        <strain evidence="13 14">TK</strain>
    </source>
</reference>
<dbReference type="OMA" id="QYAQVET"/>
<accession>A0A151ZDE5</accession>
<evidence type="ECO:0000256" key="9">
    <source>
        <dbReference type="ARBA" id="ARBA00022801"/>
    </source>
</evidence>
<protein>
    <recommendedName>
        <fullName evidence="4">lysozyme</fullName>
        <ecNumber evidence="4">3.2.1.17</ecNumber>
    </recommendedName>
</protein>
<dbReference type="GO" id="GO:0016998">
    <property type="term" value="P:cell wall macromolecule catabolic process"/>
    <property type="evidence" value="ECO:0007669"/>
    <property type="project" value="InterPro"/>
</dbReference>
<evidence type="ECO:0000256" key="12">
    <source>
        <dbReference type="SAM" id="SignalP"/>
    </source>
</evidence>
<dbReference type="Pfam" id="PF01183">
    <property type="entry name" value="Glyco_hydro_25"/>
    <property type="match status" value="1"/>
</dbReference>
<feature type="region of interest" description="Disordered" evidence="11">
    <location>
        <begin position="237"/>
        <end position="260"/>
    </location>
</feature>
<dbReference type="PROSITE" id="PS51257">
    <property type="entry name" value="PROKAR_LIPOPROTEIN"/>
    <property type="match status" value="1"/>
</dbReference>
<dbReference type="GO" id="GO:0005576">
    <property type="term" value="C:extracellular region"/>
    <property type="evidence" value="ECO:0007669"/>
    <property type="project" value="UniProtKB-SubCell"/>
</dbReference>
<dbReference type="GO" id="GO:0042742">
    <property type="term" value="P:defense response to bacterium"/>
    <property type="evidence" value="ECO:0007669"/>
    <property type="project" value="UniProtKB-KW"/>
</dbReference>
<dbReference type="CDD" id="cd06416">
    <property type="entry name" value="GH25_Lys1-like"/>
    <property type="match status" value="1"/>
</dbReference>
<evidence type="ECO:0000256" key="10">
    <source>
        <dbReference type="ARBA" id="ARBA00023295"/>
    </source>
</evidence>
<dbReference type="PROSITE" id="PS51904">
    <property type="entry name" value="GLYCOSYL_HYDROL_F25_2"/>
    <property type="match status" value="1"/>
</dbReference>
<dbReference type="InterPro" id="IPR017853">
    <property type="entry name" value="GH"/>
</dbReference>
<dbReference type="EMBL" id="LODT01000031">
    <property type="protein sequence ID" value="KYQ91967.1"/>
    <property type="molecule type" value="Genomic_DNA"/>
</dbReference>
<keyword evidence="9 13" id="KW-0378">Hydrolase</keyword>
<dbReference type="PANTHER" id="PTHR23208:SF36">
    <property type="entry name" value="LYSOZYME-RELATED"/>
    <property type="match status" value="1"/>
</dbReference>
<keyword evidence="7" id="KW-0081">Bacteriolytic enzyme</keyword>
<dbReference type="OrthoDB" id="2251794at2759"/>
<evidence type="ECO:0000256" key="2">
    <source>
        <dbReference type="ARBA" id="ARBA00004613"/>
    </source>
</evidence>
<dbReference type="InterPro" id="IPR002053">
    <property type="entry name" value="Glyco_hydro_25"/>
</dbReference>
<dbReference type="PANTHER" id="PTHR23208">
    <property type="entry name" value="LYSOZYME PROTEIN"/>
    <property type="match status" value="1"/>
</dbReference>
<comment type="catalytic activity">
    <reaction evidence="1">
        <text>Hydrolysis of (1-&gt;4)-beta-linkages between N-acetylmuramic acid and N-acetyl-D-glucosamine residues in a peptidoglycan and between N-acetyl-D-glucosamine residues in chitodextrins.</text>
        <dbReference type="EC" id="3.2.1.17"/>
    </reaction>
</comment>
<evidence type="ECO:0000313" key="14">
    <source>
        <dbReference type="Proteomes" id="UP000076078"/>
    </source>
</evidence>
<proteinExistence type="inferred from homology"/>
<keyword evidence="14" id="KW-1185">Reference proteome</keyword>
<feature type="chain" id="PRO_5007593155" description="lysozyme" evidence="12">
    <location>
        <begin position="19"/>
        <end position="280"/>
    </location>
</feature>
<feature type="compositionally biased region" description="Low complexity" evidence="11">
    <location>
        <begin position="243"/>
        <end position="260"/>
    </location>
</feature>
<evidence type="ECO:0000256" key="5">
    <source>
        <dbReference type="ARBA" id="ARBA00022525"/>
    </source>
</evidence>
<keyword evidence="10" id="KW-0326">Glycosidase</keyword>
<keyword evidence="6" id="KW-0929">Antimicrobial</keyword>
<dbReference type="Proteomes" id="UP000076078">
    <property type="component" value="Unassembled WGS sequence"/>
</dbReference>
<sequence length="280" mass="30633">MKIILLLFILAIFKATNATLGVDLSSLTSSSSFGCLKLNGFEFAIVRCYQSFGRVDPNCASSILNAWNAGMNRVDAYMFPCFSCGNPAGQANTLVSYLKTNNVNYGMIWIDIEGPGTYWGSSQSANAAFFTDLVSAFEKEGVSIGVYTSISQWQPIMGSYSGGSKFQLWYAHYDGVTSFNDFTEFSGWSKPNIKQYLGENSLCGANCHSDLYYHYIYLCLYYSLYWYLLKNMTPTSPPPPPQTTTVSSGGATTPTTTAGNSNVNSISGVVIVQVYHPPSD</sequence>
<evidence type="ECO:0000256" key="1">
    <source>
        <dbReference type="ARBA" id="ARBA00000632"/>
    </source>
</evidence>
<dbReference type="EC" id="3.2.1.17" evidence="4"/>
<name>A0A151ZDE5_TIELA</name>
<comment type="caution">
    <text evidence="13">The sequence shown here is derived from an EMBL/GenBank/DDBJ whole genome shotgun (WGS) entry which is preliminary data.</text>
</comment>
<dbReference type="STRING" id="361077.A0A151ZDE5"/>
<evidence type="ECO:0000256" key="6">
    <source>
        <dbReference type="ARBA" id="ARBA00022529"/>
    </source>
</evidence>
<keyword evidence="8 12" id="KW-0732">Signal</keyword>
<evidence type="ECO:0000256" key="11">
    <source>
        <dbReference type="SAM" id="MobiDB-lite"/>
    </source>
</evidence>
<evidence type="ECO:0000256" key="7">
    <source>
        <dbReference type="ARBA" id="ARBA00022638"/>
    </source>
</evidence>
<comment type="subcellular location">
    <subcellularLocation>
        <location evidence="2">Secreted</location>
    </subcellularLocation>
</comment>
<evidence type="ECO:0000256" key="8">
    <source>
        <dbReference type="ARBA" id="ARBA00022729"/>
    </source>
</evidence>
<dbReference type="GO" id="GO:0007165">
    <property type="term" value="P:signal transduction"/>
    <property type="evidence" value="ECO:0007669"/>
    <property type="project" value="TreeGrafter"/>
</dbReference>
<dbReference type="FunFam" id="3.20.20.80:FF:000101">
    <property type="entry name" value="Lysozyme, putative"/>
    <property type="match status" value="1"/>
</dbReference>
<dbReference type="SUPFAM" id="SSF51445">
    <property type="entry name" value="(Trans)glycosidases"/>
    <property type="match status" value="1"/>
</dbReference>
<dbReference type="GO" id="GO:0009253">
    <property type="term" value="P:peptidoglycan catabolic process"/>
    <property type="evidence" value="ECO:0007669"/>
    <property type="project" value="InterPro"/>
</dbReference>
<feature type="signal peptide" evidence="12">
    <location>
        <begin position="1"/>
        <end position="18"/>
    </location>
</feature>